<organism evidence="2 3">
    <name type="scientific">Liquidambar formosana</name>
    <name type="common">Formosan gum</name>
    <dbReference type="NCBI Taxonomy" id="63359"/>
    <lineage>
        <taxon>Eukaryota</taxon>
        <taxon>Viridiplantae</taxon>
        <taxon>Streptophyta</taxon>
        <taxon>Embryophyta</taxon>
        <taxon>Tracheophyta</taxon>
        <taxon>Spermatophyta</taxon>
        <taxon>Magnoliopsida</taxon>
        <taxon>eudicotyledons</taxon>
        <taxon>Gunneridae</taxon>
        <taxon>Pentapetalae</taxon>
        <taxon>Saxifragales</taxon>
        <taxon>Altingiaceae</taxon>
        <taxon>Liquidambar</taxon>
    </lineage>
</organism>
<dbReference type="Pfam" id="PF04749">
    <property type="entry name" value="PLAC8"/>
    <property type="match status" value="1"/>
</dbReference>
<reference evidence="2 3" key="1">
    <citation type="journal article" date="2024" name="Plant J.">
        <title>Genome sequences and population genomics reveal climatic adaptation and genomic divergence between two closely related sweetgum species.</title>
        <authorList>
            <person name="Xu W.Q."/>
            <person name="Ren C.Q."/>
            <person name="Zhang X.Y."/>
            <person name="Comes H.P."/>
            <person name="Liu X.H."/>
            <person name="Li Y.G."/>
            <person name="Kettle C.J."/>
            <person name="Jalonen R."/>
            <person name="Gaisberger H."/>
            <person name="Ma Y.Z."/>
            <person name="Qiu Y.X."/>
        </authorList>
    </citation>
    <scope>NUCLEOTIDE SEQUENCE [LARGE SCALE GENOMIC DNA]</scope>
    <source>
        <strain evidence="2">Hangzhou</strain>
    </source>
</reference>
<keyword evidence="1" id="KW-1133">Transmembrane helix</keyword>
<dbReference type="PANTHER" id="PTHR15907">
    <property type="entry name" value="DUF614 FAMILY PROTEIN-RELATED"/>
    <property type="match status" value="1"/>
</dbReference>
<dbReference type="AlphaFoldDB" id="A0AAP0SAK8"/>
<feature type="transmembrane region" description="Helical" evidence="1">
    <location>
        <begin position="77"/>
        <end position="106"/>
    </location>
</feature>
<sequence>MASTAIPVNSTKQQYYYGNPQLPAQQVVQPGVEVPWSTGLCSGSDLSLWCITCWCPWITFGRIAEIVDQGSSFGWGFGVAACVINAATYAVICHLTCCGACIYASFYRSRMRHRYGLPEKPCTDCLVHCCCEHCALRQEYRELRNRGFNMDIGWHANMQIQNGVAMAPVQGAMTR</sequence>
<evidence type="ECO:0000313" key="3">
    <source>
        <dbReference type="Proteomes" id="UP001415857"/>
    </source>
</evidence>
<keyword evidence="3" id="KW-1185">Reference proteome</keyword>
<name>A0AAP0SAK8_LIQFO</name>
<gene>
    <name evidence="2" type="ORF">L1049_009018</name>
</gene>
<keyword evidence="1" id="KW-0472">Membrane</keyword>
<dbReference type="InterPro" id="IPR006461">
    <property type="entry name" value="PLAC_motif_containing"/>
</dbReference>
<dbReference type="Proteomes" id="UP001415857">
    <property type="component" value="Unassembled WGS sequence"/>
</dbReference>
<accession>A0AAP0SAK8</accession>
<comment type="caution">
    <text evidence="2">The sequence shown here is derived from an EMBL/GenBank/DDBJ whole genome shotgun (WGS) entry which is preliminary data.</text>
</comment>
<dbReference type="NCBIfam" id="TIGR01571">
    <property type="entry name" value="A_thal_Cys_rich"/>
    <property type="match status" value="1"/>
</dbReference>
<dbReference type="EMBL" id="JBBPBK010000002">
    <property type="protein sequence ID" value="KAK9290840.1"/>
    <property type="molecule type" value="Genomic_DNA"/>
</dbReference>
<evidence type="ECO:0000256" key="1">
    <source>
        <dbReference type="SAM" id="Phobius"/>
    </source>
</evidence>
<evidence type="ECO:0000313" key="2">
    <source>
        <dbReference type="EMBL" id="KAK9290840.1"/>
    </source>
</evidence>
<keyword evidence="1" id="KW-0812">Transmembrane</keyword>
<protein>
    <submittedName>
        <fullName evidence="2">Uncharacterized protein</fullName>
    </submittedName>
</protein>
<proteinExistence type="predicted"/>